<sequence>MPRKSQTSELLPRQNGRRLALFNPNALVSFGKVMTLMRDRQLAATIRELDIAKKANSTPWLLALEMLEERGVSIGLEPKDLAEALDITVLSARRAMNRAEYVIYDVLGLHVSFFKRGEPWRLLNHKEAALKYARTTKDLSTRYKRARLYLPVTRYNGTEQEELQVPIFKFDFSQPEALPYEAQN</sequence>
<dbReference type="RefSeq" id="WP_189093036.1">
    <property type="nucleotide sequence ID" value="NZ_BMQL01000052.1"/>
</dbReference>
<dbReference type="AlphaFoldDB" id="A0A918CN84"/>
<dbReference type="Proteomes" id="UP000603865">
    <property type="component" value="Unassembled WGS sequence"/>
</dbReference>
<name>A0A918CN84_9DEIO</name>
<keyword evidence="2" id="KW-1185">Reference proteome</keyword>
<evidence type="ECO:0000313" key="1">
    <source>
        <dbReference type="EMBL" id="GGR31515.1"/>
    </source>
</evidence>
<proteinExistence type="predicted"/>
<accession>A0A918CN84</accession>
<reference evidence="1" key="1">
    <citation type="journal article" date="2014" name="Int. J. Syst. Evol. Microbiol.">
        <title>Complete genome sequence of Corynebacterium casei LMG S-19264T (=DSM 44701T), isolated from a smear-ripened cheese.</title>
        <authorList>
            <consortium name="US DOE Joint Genome Institute (JGI-PGF)"/>
            <person name="Walter F."/>
            <person name="Albersmeier A."/>
            <person name="Kalinowski J."/>
            <person name="Ruckert C."/>
        </authorList>
    </citation>
    <scope>NUCLEOTIDE SEQUENCE</scope>
    <source>
        <strain evidence="1">JCM 31311</strain>
    </source>
</reference>
<comment type="caution">
    <text evidence="1">The sequence shown here is derived from an EMBL/GenBank/DDBJ whole genome shotgun (WGS) entry which is preliminary data.</text>
</comment>
<protein>
    <submittedName>
        <fullName evidence="1">Uncharacterized protein</fullName>
    </submittedName>
</protein>
<organism evidence="1 2">
    <name type="scientific">Deinococcus ruber</name>
    <dbReference type="NCBI Taxonomy" id="1848197"/>
    <lineage>
        <taxon>Bacteria</taxon>
        <taxon>Thermotogati</taxon>
        <taxon>Deinococcota</taxon>
        <taxon>Deinococci</taxon>
        <taxon>Deinococcales</taxon>
        <taxon>Deinococcaceae</taxon>
        <taxon>Deinococcus</taxon>
    </lineage>
</organism>
<dbReference type="EMBL" id="BMQL01000052">
    <property type="protein sequence ID" value="GGR31515.1"/>
    <property type="molecule type" value="Genomic_DNA"/>
</dbReference>
<evidence type="ECO:0000313" key="2">
    <source>
        <dbReference type="Proteomes" id="UP000603865"/>
    </source>
</evidence>
<reference evidence="1" key="2">
    <citation type="submission" date="2020-09" db="EMBL/GenBank/DDBJ databases">
        <authorList>
            <person name="Sun Q."/>
            <person name="Ohkuma M."/>
        </authorList>
    </citation>
    <scope>NUCLEOTIDE SEQUENCE</scope>
    <source>
        <strain evidence="1">JCM 31311</strain>
    </source>
</reference>
<gene>
    <name evidence="1" type="ORF">GCM10008957_47800</name>
</gene>